<sequence length="64" mass="6829">MRCGDPSVGRPRHLAVERFCSLMESVVSGDGAVLLGSERVWSLMPSVSGFTVCSLPSLPPCHNL</sequence>
<dbReference type="EMBL" id="GBXM01009004">
    <property type="protein sequence ID" value="JAH99573.1"/>
    <property type="molecule type" value="Transcribed_RNA"/>
</dbReference>
<protein>
    <submittedName>
        <fullName evidence="1">Uncharacterized protein</fullName>
    </submittedName>
</protein>
<evidence type="ECO:0000313" key="1">
    <source>
        <dbReference type="EMBL" id="JAH99573.1"/>
    </source>
</evidence>
<dbReference type="AlphaFoldDB" id="A0A0E9XD13"/>
<name>A0A0E9XD13_ANGAN</name>
<reference evidence="1" key="2">
    <citation type="journal article" date="2015" name="Fish Shellfish Immunol.">
        <title>Early steps in the European eel (Anguilla anguilla)-Vibrio vulnificus interaction in the gills: Role of the RtxA13 toxin.</title>
        <authorList>
            <person name="Callol A."/>
            <person name="Pajuelo D."/>
            <person name="Ebbesson L."/>
            <person name="Teles M."/>
            <person name="MacKenzie S."/>
            <person name="Amaro C."/>
        </authorList>
    </citation>
    <scope>NUCLEOTIDE SEQUENCE</scope>
</reference>
<proteinExistence type="predicted"/>
<accession>A0A0E9XD13</accession>
<organism evidence="1">
    <name type="scientific">Anguilla anguilla</name>
    <name type="common">European freshwater eel</name>
    <name type="synonym">Muraena anguilla</name>
    <dbReference type="NCBI Taxonomy" id="7936"/>
    <lineage>
        <taxon>Eukaryota</taxon>
        <taxon>Metazoa</taxon>
        <taxon>Chordata</taxon>
        <taxon>Craniata</taxon>
        <taxon>Vertebrata</taxon>
        <taxon>Euteleostomi</taxon>
        <taxon>Actinopterygii</taxon>
        <taxon>Neopterygii</taxon>
        <taxon>Teleostei</taxon>
        <taxon>Anguilliformes</taxon>
        <taxon>Anguillidae</taxon>
        <taxon>Anguilla</taxon>
    </lineage>
</organism>
<reference evidence="1" key="1">
    <citation type="submission" date="2014-11" db="EMBL/GenBank/DDBJ databases">
        <authorList>
            <person name="Amaro Gonzalez C."/>
        </authorList>
    </citation>
    <scope>NUCLEOTIDE SEQUENCE</scope>
</reference>